<organism evidence="1 2">
    <name type="scientific">Podospora bellae-mahoneyi</name>
    <dbReference type="NCBI Taxonomy" id="2093777"/>
    <lineage>
        <taxon>Eukaryota</taxon>
        <taxon>Fungi</taxon>
        <taxon>Dikarya</taxon>
        <taxon>Ascomycota</taxon>
        <taxon>Pezizomycotina</taxon>
        <taxon>Sordariomycetes</taxon>
        <taxon>Sordariomycetidae</taxon>
        <taxon>Sordariales</taxon>
        <taxon>Podosporaceae</taxon>
        <taxon>Podospora</taxon>
    </lineage>
</organism>
<name>A0ABR0G163_9PEZI</name>
<dbReference type="RefSeq" id="XP_062738435.1">
    <property type="nucleotide sequence ID" value="XM_062872077.1"/>
</dbReference>
<gene>
    <name evidence="1" type="ORF">QC761_0021630</name>
</gene>
<comment type="caution">
    <text evidence="1">The sequence shown here is derived from an EMBL/GenBank/DDBJ whole genome shotgun (WGS) entry which is preliminary data.</text>
</comment>
<dbReference type="EMBL" id="JAFFGZ010000001">
    <property type="protein sequence ID" value="KAK4649460.1"/>
    <property type="molecule type" value="Genomic_DNA"/>
</dbReference>
<dbReference type="Proteomes" id="UP001322138">
    <property type="component" value="Unassembled WGS sequence"/>
</dbReference>
<sequence>MLVNVFSLEVCMSKSTYRIPVIKLLLTPPPHTLQPAYTTITSCCLPLSSPTIRTLLPRMNPMNRWKIPPLSPAEVVEAAELPLLRE</sequence>
<reference evidence="1 2" key="1">
    <citation type="journal article" date="2023" name="bioRxiv">
        <title>High-quality genome assemblies of four members of thePodospora anserinaspecies complex.</title>
        <authorList>
            <person name="Ament-Velasquez S.L."/>
            <person name="Vogan A.A."/>
            <person name="Wallerman O."/>
            <person name="Hartmann F."/>
            <person name="Gautier V."/>
            <person name="Silar P."/>
            <person name="Giraud T."/>
            <person name="Johannesson H."/>
        </authorList>
    </citation>
    <scope>NUCLEOTIDE SEQUENCE [LARGE SCALE GENOMIC DNA]</scope>
    <source>
        <strain evidence="1 2">CBS 112042</strain>
    </source>
</reference>
<evidence type="ECO:0000313" key="2">
    <source>
        <dbReference type="Proteomes" id="UP001322138"/>
    </source>
</evidence>
<accession>A0ABR0G163</accession>
<keyword evidence="2" id="KW-1185">Reference proteome</keyword>
<dbReference type="GeneID" id="87891174"/>
<evidence type="ECO:0000313" key="1">
    <source>
        <dbReference type="EMBL" id="KAK4649460.1"/>
    </source>
</evidence>
<proteinExistence type="predicted"/>
<protein>
    <submittedName>
        <fullName evidence="1">Uncharacterized protein</fullName>
    </submittedName>
</protein>